<comment type="pathway">
    <text evidence="15">Steroid metabolism; cholesterol degradation.</text>
</comment>
<keyword evidence="4" id="KW-0285">Flavoprotein</keyword>
<evidence type="ECO:0000256" key="3">
    <source>
        <dbReference type="ARBA" id="ARBA00022548"/>
    </source>
</evidence>
<name>A0A1Q9W4H2_9MYCO</name>
<comment type="cofactor">
    <cofactor evidence="1">
        <name>FAD</name>
        <dbReference type="ChEBI" id="CHEBI:57692"/>
    </cofactor>
</comment>
<keyword evidence="9" id="KW-0411">Iron-sulfur</keyword>
<dbReference type="GO" id="GO:0004769">
    <property type="term" value="F:steroid Delta-isomerase activity"/>
    <property type="evidence" value="ECO:0007669"/>
    <property type="project" value="UniProtKB-EC"/>
</dbReference>
<evidence type="ECO:0000259" key="21">
    <source>
        <dbReference type="Pfam" id="PF05199"/>
    </source>
</evidence>
<dbReference type="STRING" id="1908205.BKG60_26725"/>
<keyword evidence="23" id="KW-1185">Reference proteome</keyword>
<evidence type="ECO:0000256" key="2">
    <source>
        <dbReference type="ARBA" id="ARBA00010790"/>
    </source>
</evidence>
<comment type="caution">
    <text evidence="22">The sequence shown here is derived from an EMBL/GenBank/DDBJ whole genome shotgun (WGS) entry which is preliminary data.</text>
</comment>
<dbReference type="PANTHER" id="PTHR47470:SF1">
    <property type="entry name" value="FAD-DEPENDENT OXIDOREDUCTASE 2 FAD BINDING DOMAIN-CONTAINING PROTEIN"/>
    <property type="match status" value="1"/>
</dbReference>
<dbReference type="Pfam" id="PF00890">
    <property type="entry name" value="FAD_binding_2"/>
    <property type="match status" value="1"/>
</dbReference>
<evidence type="ECO:0000256" key="9">
    <source>
        <dbReference type="ARBA" id="ARBA00023014"/>
    </source>
</evidence>
<dbReference type="Pfam" id="PF05199">
    <property type="entry name" value="GMC_oxred_C"/>
    <property type="match status" value="1"/>
</dbReference>
<evidence type="ECO:0000256" key="10">
    <source>
        <dbReference type="ARBA" id="ARBA00023098"/>
    </source>
</evidence>
<keyword evidence="10" id="KW-0443">Lipid metabolism</keyword>
<evidence type="ECO:0000256" key="17">
    <source>
        <dbReference type="ARBA" id="ARBA00049744"/>
    </source>
</evidence>
<dbReference type="InterPro" id="IPR007867">
    <property type="entry name" value="GMC_OxRtase_C"/>
</dbReference>
<dbReference type="GO" id="GO:0016995">
    <property type="term" value="F:cholesterol oxidase activity"/>
    <property type="evidence" value="ECO:0007669"/>
    <property type="project" value="UniProtKB-EC"/>
</dbReference>
<feature type="region of interest" description="Disordered" evidence="19">
    <location>
        <begin position="528"/>
        <end position="579"/>
    </location>
</feature>
<dbReference type="InterPro" id="IPR036188">
    <property type="entry name" value="FAD/NAD-bd_sf"/>
</dbReference>
<keyword evidence="6" id="KW-0274">FAD</keyword>
<evidence type="ECO:0000256" key="16">
    <source>
        <dbReference type="ARBA" id="ARBA00049723"/>
    </source>
</evidence>
<dbReference type="RefSeq" id="WP_070944369.1">
    <property type="nucleotide sequence ID" value="NZ_MLCL01000089.1"/>
</dbReference>
<evidence type="ECO:0000256" key="6">
    <source>
        <dbReference type="ARBA" id="ARBA00022827"/>
    </source>
</evidence>
<evidence type="ECO:0000256" key="1">
    <source>
        <dbReference type="ARBA" id="ARBA00001974"/>
    </source>
</evidence>
<keyword evidence="11" id="KW-1207">Sterol metabolism</keyword>
<dbReference type="Proteomes" id="UP000179636">
    <property type="component" value="Unassembled WGS sequence"/>
</dbReference>
<dbReference type="GO" id="GO:0051536">
    <property type="term" value="F:iron-sulfur cluster binding"/>
    <property type="evidence" value="ECO:0007669"/>
    <property type="project" value="UniProtKB-KW"/>
</dbReference>
<dbReference type="GO" id="GO:0046872">
    <property type="term" value="F:metal ion binding"/>
    <property type="evidence" value="ECO:0007669"/>
    <property type="project" value="UniProtKB-KW"/>
</dbReference>
<evidence type="ECO:0000313" key="23">
    <source>
        <dbReference type="Proteomes" id="UP000179636"/>
    </source>
</evidence>
<keyword evidence="8" id="KW-0408">Iron</keyword>
<keyword evidence="13" id="KW-0413">Isomerase</keyword>
<evidence type="ECO:0000256" key="15">
    <source>
        <dbReference type="ARBA" id="ARBA00049645"/>
    </source>
</evidence>
<evidence type="ECO:0000259" key="20">
    <source>
        <dbReference type="Pfam" id="PF00890"/>
    </source>
</evidence>
<dbReference type="GO" id="GO:0008203">
    <property type="term" value="P:cholesterol metabolic process"/>
    <property type="evidence" value="ECO:0007669"/>
    <property type="project" value="UniProtKB-KW"/>
</dbReference>
<sequence>MTDKGMHYDVIVIGSGFGGSVAAMRAAEKGYRVAVMESGKRWPDDQIPKTSWNVRKFLWQPEFEMFGVQRIELLDDVLILSGAGVGGGSHVYANTLYVPPRRFFDAREWAGITDWADELAPYIDQARRMLGVVRVPYLPTDVDRHMQKVANDMGIGHTFNRAPVGVYFGTPDEEADDPYFGGVGPRRRGCVNCGDCMIGCGRNAKNKLTVNYLYLAEKLGAVVHELHEVYEIDKLDGGGFEVLTRHPGWAHRAARAQRRRYTADQVIVSAHAYGTAKLLLHMQHDGKLRGMSSHLGQRARTNSEQLLSVVRPHSEWKQDPEKIHITPGAVSITSGVWPDEMTSIEPVYYGVDSNLMAFMFSLHQTGDQAHPVRNWLKEVVSNPRNVFGGNDPRSWSERMAVLLCMQADDTSLNLYWKNGMLRSRKGSEKSPPVHIPIVEEYAGKLAKQMGCDQYALMFESLNRTASAHFIGGMPIGDTPEQGAVDPYQRVFGQPGLHILDGSVMPSNPGVNPSLTITAMAERAMSFWPNKGDEDLRPPLGSGYERLKPTMPHRPLVPAGAPGELRLDARQQDVIPDYPY</sequence>
<accession>A0A1Q9W4H2</accession>
<keyword evidence="3" id="KW-0153">Cholesterol metabolism</keyword>
<evidence type="ECO:0000256" key="19">
    <source>
        <dbReference type="SAM" id="MobiDB-lite"/>
    </source>
</evidence>
<dbReference type="InterPro" id="IPR003953">
    <property type="entry name" value="FAD-dep_OxRdtase_2_FAD-bd"/>
</dbReference>
<dbReference type="EC" id="1.1.3.6" evidence="16"/>
<feature type="domain" description="Glucose-methanol-choline oxidoreductase C-terminal" evidence="21">
    <location>
        <begin position="462"/>
        <end position="520"/>
    </location>
</feature>
<keyword evidence="7" id="KW-0560">Oxidoreductase</keyword>
<evidence type="ECO:0000256" key="13">
    <source>
        <dbReference type="ARBA" id="ARBA00023235"/>
    </source>
</evidence>
<evidence type="ECO:0000256" key="14">
    <source>
        <dbReference type="ARBA" id="ARBA00038856"/>
    </source>
</evidence>
<proteinExistence type="inferred from homology"/>
<protein>
    <recommendedName>
        <fullName evidence="17">Cholesterol oxidase</fullName>
        <ecNumber evidence="16">1.1.3.6</ecNumber>
        <ecNumber evidence="14">5.3.3.1</ecNumber>
    </recommendedName>
    <alternativeName>
        <fullName evidence="18">Cholesterol isomerase</fullName>
    </alternativeName>
</protein>
<comment type="similarity">
    <text evidence="2">Belongs to the GMC oxidoreductase family.</text>
</comment>
<keyword evidence="12" id="KW-0753">Steroid metabolism</keyword>
<dbReference type="InterPro" id="IPR052542">
    <property type="entry name" value="Cholesterol_Oxidase"/>
</dbReference>
<keyword evidence="5" id="KW-0479">Metal-binding</keyword>
<dbReference type="EMBL" id="MLHV01000005">
    <property type="protein sequence ID" value="OHU05850.1"/>
    <property type="molecule type" value="Genomic_DNA"/>
</dbReference>
<gene>
    <name evidence="22" type="ORF">BKG61_07690</name>
</gene>
<dbReference type="OrthoDB" id="517968at2"/>
<dbReference type="AlphaFoldDB" id="A0A1Q9W4H2"/>
<evidence type="ECO:0000256" key="7">
    <source>
        <dbReference type="ARBA" id="ARBA00023002"/>
    </source>
</evidence>
<evidence type="ECO:0000256" key="18">
    <source>
        <dbReference type="ARBA" id="ARBA00049778"/>
    </source>
</evidence>
<evidence type="ECO:0000256" key="8">
    <source>
        <dbReference type="ARBA" id="ARBA00023004"/>
    </source>
</evidence>
<reference evidence="22 23" key="1">
    <citation type="submission" date="2016-10" db="EMBL/GenBank/DDBJ databases">
        <title>Evaluation of Human, Animal and Environmental Mycobacterium chelonae Isolates by Core Genome Phylogenomic Analysis, Targeted Gene Comparison, and Anti-microbial Susceptibility Patterns: A Tale of Mistaken Identities.</title>
        <authorList>
            <person name="Fogelson S.B."/>
            <person name="Camus A.C."/>
            <person name="Lorenz W."/>
            <person name="Vasireddy R."/>
            <person name="Vasireddy S."/>
            <person name="Smith T."/>
            <person name="Brown-Elliott B.A."/>
            <person name="Wallace R.J.Jr."/>
            <person name="Hasan N.A."/>
            <person name="Reischl U."/>
            <person name="Sanchez S."/>
        </authorList>
    </citation>
    <scope>NUCLEOTIDE SEQUENCE [LARGE SCALE GENOMIC DNA]</scope>
    <source>
        <strain evidence="22 23">24999</strain>
    </source>
</reference>
<dbReference type="SUPFAM" id="SSF51905">
    <property type="entry name" value="FAD/NAD(P)-binding domain"/>
    <property type="match status" value="1"/>
</dbReference>
<evidence type="ECO:0000256" key="12">
    <source>
        <dbReference type="ARBA" id="ARBA00023221"/>
    </source>
</evidence>
<evidence type="ECO:0000256" key="11">
    <source>
        <dbReference type="ARBA" id="ARBA00023166"/>
    </source>
</evidence>
<dbReference type="Gene3D" id="3.50.50.60">
    <property type="entry name" value="FAD/NAD(P)-binding domain"/>
    <property type="match status" value="3"/>
</dbReference>
<organism evidence="22 23">
    <name type="scientific">Mycobacterium syngnathidarum</name>
    <dbReference type="NCBI Taxonomy" id="1908205"/>
    <lineage>
        <taxon>Bacteria</taxon>
        <taxon>Bacillati</taxon>
        <taxon>Actinomycetota</taxon>
        <taxon>Actinomycetes</taxon>
        <taxon>Mycobacteriales</taxon>
        <taxon>Mycobacteriaceae</taxon>
        <taxon>Mycobacterium</taxon>
    </lineage>
</organism>
<feature type="domain" description="FAD-dependent oxidoreductase 2 FAD-binding" evidence="20">
    <location>
        <begin position="9"/>
        <end position="40"/>
    </location>
</feature>
<evidence type="ECO:0000256" key="5">
    <source>
        <dbReference type="ARBA" id="ARBA00022723"/>
    </source>
</evidence>
<evidence type="ECO:0000256" key="4">
    <source>
        <dbReference type="ARBA" id="ARBA00022630"/>
    </source>
</evidence>
<dbReference type="PANTHER" id="PTHR47470">
    <property type="entry name" value="CHOLESTEROL OXIDASE"/>
    <property type="match status" value="1"/>
</dbReference>
<dbReference type="PROSITE" id="PS00198">
    <property type="entry name" value="4FE4S_FER_1"/>
    <property type="match status" value="1"/>
</dbReference>
<dbReference type="EC" id="5.3.3.1" evidence="14"/>
<dbReference type="InterPro" id="IPR017900">
    <property type="entry name" value="4Fe4S_Fe_S_CS"/>
</dbReference>
<accession>A0A1S1KEW4</accession>
<evidence type="ECO:0000313" key="22">
    <source>
        <dbReference type="EMBL" id="OHU05850.1"/>
    </source>
</evidence>